<keyword evidence="5" id="KW-0067">ATP-binding</keyword>
<dbReference type="EC" id="6.3.5.4" evidence="3"/>
<proteinExistence type="inferred from homology"/>
<gene>
    <name evidence="9" type="ORF">SAMN05421844_10174</name>
</gene>
<evidence type="ECO:0000313" key="9">
    <source>
        <dbReference type="EMBL" id="SDF21487.1"/>
    </source>
</evidence>
<dbReference type="PANTHER" id="PTHR43284">
    <property type="entry name" value="ASPARAGINE SYNTHETASE (GLUTAMINE-HYDROLYZING)"/>
    <property type="match status" value="1"/>
</dbReference>
<evidence type="ECO:0000256" key="1">
    <source>
        <dbReference type="ARBA" id="ARBA00005187"/>
    </source>
</evidence>
<comment type="catalytic activity">
    <reaction evidence="7">
        <text>L-aspartate + L-glutamine + ATP + H2O = L-asparagine + L-glutamate + AMP + diphosphate + H(+)</text>
        <dbReference type="Rhea" id="RHEA:12228"/>
        <dbReference type="ChEBI" id="CHEBI:15377"/>
        <dbReference type="ChEBI" id="CHEBI:15378"/>
        <dbReference type="ChEBI" id="CHEBI:29985"/>
        <dbReference type="ChEBI" id="CHEBI:29991"/>
        <dbReference type="ChEBI" id="CHEBI:30616"/>
        <dbReference type="ChEBI" id="CHEBI:33019"/>
        <dbReference type="ChEBI" id="CHEBI:58048"/>
        <dbReference type="ChEBI" id="CHEBI:58359"/>
        <dbReference type="ChEBI" id="CHEBI:456215"/>
        <dbReference type="EC" id="6.3.5.4"/>
    </reaction>
</comment>
<dbReference type="PROSITE" id="PS51278">
    <property type="entry name" value="GATASE_TYPE_2"/>
    <property type="match status" value="1"/>
</dbReference>
<comment type="caution">
    <text evidence="9">The sequence shown here is derived from an EMBL/GenBank/DDBJ whole genome shotgun (WGS) entry which is preliminary data.</text>
</comment>
<organism evidence="9 10">
    <name type="scientific">Bosea robiniae</name>
    <dbReference type="NCBI Taxonomy" id="1036780"/>
    <lineage>
        <taxon>Bacteria</taxon>
        <taxon>Pseudomonadati</taxon>
        <taxon>Pseudomonadota</taxon>
        <taxon>Alphaproteobacteria</taxon>
        <taxon>Hyphomicrobiales</taxon>
        <taxon>Boseaceae</taxon>
        <taxon>Bosea</taxon>
    </lineage>
</organism>
<dbReference type="Pfam" id="PF13537">
    <property type="entry name" value="GATase_7"/>
    <property type="match status" value="1"/>
</dbReference>
<keyword evidence="4" id="KW-0547">Nucleotide-binding</keyword>
<dbReference type="InterPro" id="IPR001962">
    <property type="entry name" value="Asn_synthase"/>
</dbReference>
<dbReference type="InterPro" id="IPR029055">
    <property type="entry name" value="Ntn_hydrolases_N"/>
</dbReference>
<dbReference type="PANTHER" id="PTHR43284:SF1">
    <property type="entry name" value="ASPARAGINE SYNTHETASE"/>
    <property type="match status" value="1"/>
</dbReference>
<comment type="pathway">
    <text evidence="1">Amino-acid biosynthesis; L-asparagine biosynthesis; L-asparagine from L-aspartate (L-Gln route): step 1/1.</text>
</comment>
<dbReference type="InterPro" id="IPR006426">
    <property type="entry name" value="Asn_synth_AEB"/>
</dbReference>
<dbReference type="Pfam" id="PF00733">
    <property type="entry name" value="Asn_synthase"/>
    <property type="match status" value="1"/>
</dbReference>
<evidence type="ECO:0000256" key="3">
    <source>
        <dbReference type="ARBA" id="ARBA00012737"/>
    </source>
</evidence>
<comment type="similarity">
    <text evidence="2">Belongs to the asparagine synthetase family.</text>
</comment>
<dbReference type="Proteomes" id="UP000199468">
    <property type="component" value="Unassembled WGS sequence"/>
</dbReference>
<accession>A0ABY0NB41</accession>
<dbReference type="InterPro" id="IPR014729">
    <property type="entry name" value="Rossmann-like_a/b/a_fold"/>
</dbReference>
<dbReference type="SUPFAM" id="SSF52402">
    <property type="entry name" value="Adenine nucleotide alpha hydrolases-like"/>
    <property type="match status" value="1"/>
</dbReference>
<keyword evidence="6" id="KW-0315">Glutamine amidotransferase</keyword>
<dbReference type="InterPro" id="IPR017932">
    <property type="entry name" value="GATase_2_dom"/>
</dbReference>
<evidence type="ECO:0000259" key="8">
    <source>
        <dbReference type="PROSITE" id="PS51278"/>
    </source>
</evidence>
<dbReference type="Gene3D" id="3.40.50.620">
    <property type="entry name" value="HUPs"/>
    <property type="match status" value="1"/>
</dbReference>
<sequence length="618" mass="68148">MTVPLQHRGPDDLGIEGGDGWSLGFRRLSILDLSPLGHQPMRSPDGSCWLAFNGEIYNYLELRRELERAGEAFQSGSDTEVLLRLLMRLGAGALPLLNGMFALAFVDTKRRSFMLARDRLGVKPLYYWDQEGHLRFASELKGLLACPDAPREIDRSAVAQYLALGYLPGETCIFEGYRKLPPGHVLAGSLDRPHAASPAPYWDLTLNDDPARRSATPAELDELESLLFDAVRIRLRSDVPVGVFLSGGIDSGLVAAMAAKTGQAPLALTVGFAEEQWDESALARTTAAHAGLEHRVIPQRAGGLSDIDRLAWLFDEPFGDPSALPSFTLCEAAASHATVFLSGDGGDEAFGGYRRYVESARREGLIRAAGRFGLALGAASRLLPQASLARYQLSKLSLPDWGAAAVFDELPDDPVMDDCIHPDLRPFLRNASSAVWERWRMSRGAPLTARQQKLDYSLYLPDDVLVKVDRASMAHSIEVRSPLLDVRIVEWAARLPRACLLDHAQGKLPLRALAARFLPEVTGQSPKRGFGVPLGDWFREPAGRAMVRERLLDRDSRERGFWNLNGVERILDLHSSGRSRDFGLLLWRLLMLEAWCRHYAAGPVQHSRAQSPLQGALA</sequence>
<dbReference type="PIRSF" id="PIRSF001589">
    <property type="entry name" value="Asn_synthetase_glu-h"/>
    <property type="match status" value="1"/>
</dbReference>
<evidence type="ECO:0000256" key="6">
    <source>
        <dbReference type="ARBA" id="ARBA00022962"/>
    </source>
</evidence>
<name>A0ABY0NB41_9HYPH</name>
<dbReference type="CDD" id="cd01991">
    <property type="entry name" value="Asn_synthase_B_C"/>
    <property type="match status" value="1"/>
</dbReference>
<dbReference type="SUPFAM" id="SSF56235">
    <property type="entry name" value="N-terminal nucleophile aminohydrolases (Ntn hydrolases)"/>
    <property type="match status" value="1"/>
</dbReference>
<keyword evidence="10" id="KW-1185">Reference proteome</keyword>
<dbReference type="EMBL" id="FNBZ01000001">
    <property type="protein sequence ID" value="SDF21487.1"/>
    <property type="molecule type" value="Genomic_DNA"/>
</dbReference>
<dbReference type="InterPro" id="IPR051786">
    <property type="entry name" value="ASN_synthetase/amidase"/>
</dbReference>
<dbReference type="NCBIfam" id="TIGR01536">
    <property type="entry name" value="asn_synth_AEB"/>
    <property type="match status" value="1"/>
</dbReference>
<dbReference type="CDD" id="cd00712">
    <property type="entry name" value="AsnB"/>
    <property type="match status" value="1"/>
</dbReference>
<feature type="domain" description="Glutamine amidotransferase type-2" evidence="8">
    <location>
        <begin position="1"/>
        <end position="191"/>
    </location>
</feature>
<evidence type="ECO:0000256" key="7">
    <source>
        <dbReference type="ARBA" id="ARBA00048741"/>
    </source>
</evidence>
<evidence type="ECO:0000256" key="2">
    <source>
        <dbReference type="ARBA" id="ARBA00005752"/>
    </source>
</evidence>
<protein>
    <recommendedName>
        <fullName evidence="3">asparagine synthase (glutamine-hydrolyzing)</fullName>
        <ecNumber evidence="3">6.3.5.4</ecNumber>
    </recommendedName>
</protein>
<dbReference type="InterPro" id="IPR033738">
    <property type="entry name" value="AsnB_N"/>
</dbReference>
<dbReference type="Gene3D" id="3.60.20.10">
    <property type="entry name" value="Glutamine Phosphoribosylpyrophosphate, subunit 1, domain 1"/>
    <property type="match status" value="1"/>
</dbReference>
<reference evidence="9 10" key="1">
    <citation type="submission" date="2016-10" db="EMBL/GenBank/DDBJ databases">
        <authorList>
            <person name="Varghese N."/>
            <person name="Submissions S."/>
        </authorList>
    </citation>
    <scope>NUCLEOTIDE SEQUENCE [LARGE SCALE GENOMIC DNA]</scope>
    <source>
        <strain evidence="9 10">DSM 26672</strain>
    </source>
</reference>
<evidence type="ECO:0000256" key="4">
    <source>
        <dbReference type="ARBA" id="ARBA00022741"/>
    </source>
</evidence>
<evidence type="ECO:0000256" key="5">
    <source>
        <dbReference type="ARBA" id="ARBA00022840"/>
    </source>
</evidence>
<evidence type="ECO:0000313" key="10">
    <source>
        <dbReference type="Proteomes" id="UP000199468"/>
    </source>
</evidence>